<evidence type="ECO:0000256" key="2">
    <source>
        <dbReference type="ARBA" id="ARBA00008000"/>
    </source>
</evidence>
<evidence type="ECO:0000256" key="7">
    <source>
        <dbReference type="ARBA" id="ARBA00051436"/>
    </source>
</evidence>
<dbReference type="Gene3D" id="3.30.465.10">
    <property type="match status" value="1"/>
</dbReference>
<evidence type="ECO:0000313" key="11">
    <source>
        <dbReference type="Proteomes" id="UP000790833"/>
    </source>
</evidence>
<evidence type="ECO:0000259" key="9">
    <source>
        <dbReference type="PROSITE" id="PS51387"/>
    </source>
</evidence>
<dbReference type="InterPro" id="IPR004113">
    <property type="entry name" value="FAD-bd_oxidored_4_C"/>
</dbReference>
<dbReference type="FunFam" id="1.10.45.10:FF:000001">
    <property type="entry name" value="D-lactate dehydrogenase mitochondrial"/>
    <property type="match status" value="1"/>
</dbReference>
<dbReference type="InterPro" id="IPR016164">
    <property type="entry name" value="FAD-linked_Oxase-like_C"/>
</dbReference>
<dbReference type="GO" id="GO:0005739">
    <property type="term" value="C:mitochondrion"/>
    <property type="evidence" value="ECO:0007669"/>
    <property type="project" value="TreeGrafter"/>
</dbReference>
<dbReference type="GO" id="GO:1903457">
    <property type="term" value="P:lactate catabolic process"/>
    <property type="evidence" value="ECO:0007669"/>
    <property type="project" value="TreeGrafter"/>
</dbReference>
<comment type="cofactor">
    <cofactor evidence="1">
        <name>FAD</name>
        <dbReference type="ChEBI" id="CHEBI:57692"/>
    </cofactor>
</comment>
<dbReference type="InterPro" id="IPR036318">
    <property type="entry name" value="FAD-bd_PCMH-like_sf"/>
</dbReference>
<dbReference type="GO" id="GO:0004458">
    <property type="term" value="F:D-lactate dehydrogenase (cytochrome) activity"/>
    <property type="evidence" value="ECO:0007669"/>
    <property type="project" value="UniProtKB-EC"/>
</dbReference>
<dbReference type="EMBL" id="JAHMUF010000001">
    <property type="protein sequence ID" value="KAG7196254.1"/>
    <property type="molecule type" value="Genomic_DNA"/>
</dbReference>
<dbReference type="GO" id="GO:0071949">
    <property type="term" value="F:FAD binding"/>
    <property type="evidence" value="ECO:0007669"/>
    <property type="project" value="InterPro"/>
</dbReference>
<dbReference type="Pfam" id="PF02913">
    <property type="entry name" value="FAD-oxidase_C"/>
    <property type="match status" value="1"/>
</dbReference>
<evidence type="ECO:0000256" key="3">
    <source>
        <dbReference type="ARBA" id="ARBA00022630"/>
    </source>
</evidence>
<dbReference type="InterPro" id="IPR016166">
    <property type="entry name" value="FAD-bd_PCMH"/>
</dbReference>
<reference evidence="10" key="1">
    <citation type="submission" date="2021-03" db="EMBL/GenBank/DDBJ databases">
        <authorList>
            <person name="Palmer J.M."/>
        </authorList>
    </citation>
    <scope>NUCLEOTIDE SEQUENCE</scope>
    <source>
        <strain evidence="10">ARV_011</strain>
    </source>
</reference>
<evidence type="ECO:0000313" key="10">
    <source>
        <dbReference type="EMBL" id="KAG7196254.1"/>
    </source>
</evidence>
<dbReference type="EC" id="1.1.2.4" evidence="6"/>
<dbReference type="GO" id="GO:0008720">
    <property type="term" value="F:D-lactate dehydrogenase (NAD+) activity"/>
    <property type="evidence" value="ECO:0007669"/>
    <property type="project" value="TreeGrafter"/>
</dbReference>
<accession>A0A9P7VEB1</accession>
<evidence type="ECO:0000256" key="6">
    <source>
        <dbReference type="ARBA" id="ARBA00038897"/>
    </source>
</evidence>
<keyword evidence="3" id="KW-0285">Flavoprotein</keyword>
<keyword evidence="11" id="KW-1185">Reference proteome</keyword>
<evidence type="ECO:0000256" key="8">
    <source>
        <dbReference type="ARBA" id="ARBA00083446"/>
    </source>
</evidence>
<dbReference type="Pfam" id="PF01565">
    <property type="entry name" value="FAD_binding_4"/>
    <property type="match status" value="1"/>
</dbReference>
<evidence type="ECO:0000256" key="5">
    <source>
        <dbReference type="ARBA" id="ARBA00023002"/>
    </source>
</evidence>
<evidence type="ECO:0000256" key="4">
    <source>
        <dbReference type="ARBA" id="ARBA00022827"/>
    </source>
</evidence>
<name>A0A9P7VEB1_9ASCO</name>
<dbReference type="GeneID" id="66113643"/>
<protein>
    <recommendedName>
        <fullName evidence="6">D-lactate dehydrogenase (cytochrome)</fullName>
        <ecNumber evidence="6">1.1.2.4</ecNumber>
    </recommendedName>
    <alternativeName>
        <fullName evidence="8">D-lactate ferricytochrome C oxidoreductase</fullName>
    </alternativeName>
</protein>
<keyword evidence="4" id="KW-0274">FAD</keyword>
<dbReference type="Proteomes" id="UP000790833">
    <property type="component" value="Unassembled WGS sequence"/>
</dbReference>
<comment type="catalytic activity">
    <reaction evidence="7">
        <text>(R)-lactate + 2 Fe(III)-[cytochrome c] = 2 Fe(II)-[cytochrome c] + pyruvate + 2 H(+)</text>
        <dbReference type="Rhea" id="RHEA:13521"/>
        <dbReference type="Rhea" id="RHEA-COMP:10350"/>
        <dbReference type="Rhea" id="RHEA-COMP:14399"/>
        <dbReference type="ChEBI" id="CHEBI:15361"/>
        <dbReference type="ChEBI" id="CHEBI:15378"/>
        <dbReference type="ChEBI" id="CHEBI:16004"/>
        <dbReference type="ChEBI" id="CHEBI:29033"/>
        <dbReference type="ChEBI" id="CHEBI:29034"/>
        <dbReference type="EC" id="1.1.2.4"/>
    </reaction>
</comment>
<dbReference type="InterPro" id="IPR016169">
    <property type="entry name" value="FAD-bd_PCMH_sub2"/>
</dbReference>
<feature type="domain" description="FAD-binding PCMH-type" evidence="9">
    <location>
        <begin position="106"/>
        <end position="289"/>
    </location>
</feature>
<comment type="caution">
    <text evidence="10">The sequence shown here is derived from an EMBL/GenBank/DDBJ whole genome shotgun (WGS) entry which is preliminary data.</text>
</comment>
<dbReference type="SUPFAM" id="SSF56176">
    <property type="entry name" value="FAD-binding/transporter-associated domain-like"/>
    <property type="match status" value="1"/>
</dbReference>
<keyword evidence="5" id="KW-0560">Oxidoreductase</keyword>
<dbReference type="PANTHER" id="PTHR11748:SF117">
    <property type="entry name" value="AER321WP"/>
    <property type="match status" value="1"/>
</dbReference>
<dbReference type="AlphaFoldDB" id="A0A9P7VEB1"/>
<dbReference type="PANTHER" id="PTHR11748">
    <property type="entry name" value="D-LACTATE DEHYDROGENASE"/>
    <property type="match status" value="1"/>
</dbReference>
<dbReference type="PROSITE" id="PS51387">
    <property type="entry name" value="FAD_PCMH"/>
    <property type="match status" value="1"/>
</dbReference>
<dbReference type="SUPFAM" id="SSF55103">
    <property type="entry name" value="FAD-linked oxidases, C-terminal domain"/>
    <property type="match status" value="1"/>
</dbReference>
<dbReference type="InterPro" id="IPR016171">
    <property type="entry name" value="Vanillyl_alc_oxidase_C-sub2"/>
</dbReference>
<dbReference type="RefSeq" id="XP_043051799.1">
    <property type="nucleotide sequence ID" value="XM_043191122.1"/>
</dbReference>
<organism evidence="10 11">
    <name type="scientific">Scheffersomyces spartinae</name>
    <dbReference type="NCBI Taxonomy" id="45513"/>
    <lineage>
        <taxon>Eukaryota</taxon>
        <taxon>Fungi</taxon>
        <taxon>Dikarya</taxon>
        <taxon>Ascomycota</taxon>
        <taxon>Saccharomycotina</taxon>
        <taxon>Pichiomycetes</taxon>
        <taxon>Debaryomycetaceae</taxon>
        <taxon>Scheffersomyces</taxon>
    </lineage>
</organism>
<comment type="similarity">
    <text evidence="2">Belongs to the FAD-binding oxidoreductase/transferase type 4 family.</text>
</comment>
<gene>
    <name evidence="10" type="ORF">KQ657_000269</name>
</gene>
<sequence>MFIGDQLLVTIFRIVDSDLRPPPSLGGFGFLAGKFCTGDENKISDINALSIASLESVPSPKYATESELAEAIKRISVLISSDQIRNSKVELEGHRKNDFTPHLPLEYEIPSFIVYPHLTVQVSQILKVCHEYSVPVVPYGGGTSLEGHFFSTRQPCIVMDVSHMKRILRVNRDDMDATVEAGVNWMDLNSQLDATASDGTRLMFGPDCGPNGLILGMVSTNASGINAYKYGAMISNVVNITVVLADGTIIKTRQRPRKTSAGYNLTGLFIGSEGTLGVVTEVTVKLHVRPKYELVVVGQFPSLRDCTDTVQQVFASGIQPNAIELMDKDMMYVTNYSGYLTREWLEIPTLFFKVGGINPSVVEEQRKMIEEISMQHNVNRFVIAHSKEEEEELFSARKNAFYAMVNYGLNEIGEDVRIWVTDIAVPITKLSLVLTEINTMIKESGLFSVVLGHVGDGNFHADVYYRPEQKEQCEKIIKKMVALGLANEGTCTGEHGIGNAKRNYLVDELGEDAISLMRKIKLALDPKRILNPDKVFKIDPSDSGRY</sequence>
<dbReference type="Gene3D" id="1.10.45.10">
    <property type="entry name" value="Vanillyl-alcohol Oxidase, Chain A, domain 4"/>
    <property type="match status" value="1"/>
</dbReference>
<dbReference type="FunFam" id="3.30.70.2740:FF:000001">
    <property type="entry name" value="D-lactate dehydrogenase mitochondrial"/>
    <property type="match status" value="1"/>
</dbReference>
<dbReference type="Gene3D" id="3.30.70.2740">
    <property type="match status" value="1"/>
</dbReference>
<dbReference type="OrthoDB" id="7786253at2759"/>
<dbReference type="InterPro" id="IPR006094">
    <property type="entry name" value="Oxid_FAD_bind_N"/>
</dbReference>
<proteinExistence type="inferred from homology"/>
<evidence type="ECO:0000256" key="1">
    <source>
        <dbReference type="ARBA" id="ARBA00001974"/>
    </source>
</evidence>